<proteinExistence type="predicted"/>
<dbReference type="PANTHER" id="PTHR20875:SF0">
    <property type="entry name" value="GH12158P"/>
    <property type="match status" value="1"/>
</dbReference>
<keyword evidence="2" id="KW-1185">Reference proteome</keyword>
<dbReference type="InterPro" id="IPR011992">
    <property type="entry name" value="EF-hand-dom_pair"/>
</dbReference>
<dbReference type="Gene3D" id="1.10.238.10">
    <property type="entry name" value="EF-hand"/>
    <property type="match status" value="2"/>
</dbReference>
<dbReference type="AlphaFoldDB" id="A0A8W7K8D3"/>
<evidence type="ECO:0000313" key="2">
    <source>
        <dbReference type="Proteomes" id="UP000069272"/>
    </source>
</evidence>
<protein>
    <recommendedName>
        <fullName evidence="3">EF-hand domain-containing protein</fullName>
    </recommendedName>
</protein>
<dbReference type="EnsemblMetazoa" id="AALB016430-RA">
    <property type="protein sequence ID" value="AALB016430-PA"/>
    <property type="gene ID" value="AALB016430"/>
</dbReference>
<dbReference type="Proteomes" id="UP000069272">
    <property type="component" value="Chromosome 2R"/>
</dbReference>
<dbReference type="InterPro" id="IPR052603">
    <property type="entry name" value="EFCB6"/>
</dbReference>
<evidence type="ECO:0000313" key="1">
    <source>
        <dbReference type="EnsemblMetazoa" id="AALB016430-PA"/>
    </source>
</evidence>
<reference evidence="1" key="2">
    <citation type="submission" date="2022-08" db="UniProtKB">
        <authorList>
            <consortium name="EnsemblMetazoa"/>
        </authorList>
    </citation>
    <scope>IDENTIFICATION</scope>
    <source>
        <strain evidence="1">STECLA/ALBI9_A</strain>
    </source>
</reference>
<accession>A0A8W7K8D3</accession>
<dbReference type="PANTHER" id="PTHR20875">
    <property type="entry name" value="EF-HAND CALCIUM-BINDING DOMAIN-CONTAINING PROTEIN 6-RELATED"/>
    <property type="match status" value="1"/>
</dbReference>
<name>A0A8W7K8D3_ANOAL</name>
<dbReference type="SUPFAM" id="SSF47473">
    <property type="entry name" value="EF-hand"/>
    <property type="match status" value="2"/>
</dbReference>
<organism evidence="1 2">
    <name type="scientific">Anopheles albimanus</name>
    <name type="common">New world malaria mosquito</name>
    <dbReference type="NCBI Taxonomy" id="7167"/>
    <lineage>
        <taxon>Eukaryota</taxon>
        <taxon>Metazoa</taxon>
        <taxon>Ecdysozoa</taxon>
        <taxon>Arthropoda</taxon>
        <taxon>Hexapoda</taxon>
        <taxon>Insecta</taxon>
        <taxon>Pterygota</taxon>
        <taxon>Neoptera</taxon>
        <taxon>Endopterygota</taxon>
        <taxon>Diptera</taxon>
        <taxon>Nematocera</taxon>
        <taxon>Culicoidea</taxon>
        <taxon>Culicidae</taxon>
        <taxon>Anophelinae</taxon>
        <taxon>Anopheles</taxon>
    </lineage>
</organism>
<reference evidence="1 2" key="1">
    <citation type="journal article" date="2017" name="G3 (Bethesda)">
        <title>The Physical Genome Mapping of Anopheles albimanus Corrected Scaffold Misassemblies and Identified Interarm Rearrangements in Genus Anopheles.</title>
        <authorList>
            <person name="Artemov G.N."/>
            <person name="Peery A.N."/>
            <person name="Jiang X."/>
            <person name="Tu Z."/>
            <person name="Stegniy V.N."/>
            <person name="Sharakhova M.V."/>
            <person name="Sharakhov I.V."/>
        </authorList>
    </citation>
    <scope>NUCLEOTIDE SEQUENCE [LARGE SCALE GENOMIC DNA]</scope>
    <source>
        <strain evidence="1 2">ALBI9_A</strain>
    </source>
</reference>
<evidence type="ECO:0008006" key="3">
    <source>
        <dbReference type="Google" id="ProtNLM"/>
    </source>
</evidence>
<sequence>MQTKMPCDTHLQTSHDRLFDVWKICEKLRLLLRPVAKSLRYHFQQEDPCHIGSVPTDKFASILFCLVTDGAVSKYEICKIARYFEVSGNRTSYYSFCDTLFLPPENDEPCAGRSISANPLSVQEHRQLSLILLSIAQALRFREHILRPYFEEYSLVTRAGPFCTVRFTLRVLYYLGVTLAKRDKELFVKRFAKDGHRFDYGSFIEEIEQLFRFLDQRDGALDRRHDDAAVPPKIIETHRPKVERPEIGSISVAELCGKRPTFHPFLSAGRKDQTMQELLLRIQRHIWENRIRIKEVFQQHDPFRCGWITSGQFIRCLDLIGLSRLHRLPLHDRELKQLCERYADSKNPNQIRWMLFLDEICRMYSDFPLDTEASDLTTPASLKNVQPLGKHETTSEEIGQCEVILRRIRQTIASESIMLEPVLKDFDKHRNGHISFNQLRKAFAISRLALTDEEAFLLDKIYGDDRGFYYIQFLKDIQVELCSNQPASEYLMLKKLINRDPTPPEPTASEKDIVLVLAKVKAQAVYRRLRLLDSMEGFDPLHHHRISATQFARGLSTASIKLSPCEMELLCDYFRTPLSTTIDYRRFCDTIAEIDYQPKLEKAPLLVPCRHFPADETSSSNFLNFDDRTIVSKALQKLARHADLVTNMRSQLKDFDPQNVGHISRNRFLRVLTSRDLHTRISSREFEKLCNYFAVEIGHRQEVNYRALMEALDYLYTNREVHPF</sequence>